<protein>
    <submittedName>
        <fullName evidence="1">Uncharacterized protein</fullName>
    </submittedName>
</protein>
<evidence type="ECO:0000313" key="1">
    <source>
        <dbReference type="EMBL" id="SNX47907.1"/>
    </source>
</evidence>
<dbReference type="RefSeq" id="WP_096993133.1">
    <property type="nucleotide sequence ID" value="NZ_JBHSII010000006.1"/>
</dbReference>
<accession>A0A240EGU8</accession>
<sequence length="139" mass="15804">MKLNVNTIVRLPLHDSGYTHCIARLSNAYVGRSPQKYRRRKVLYIKNIENGRWILRYVMGAGGLPGLTKDAVALDYDGIEALGANRKECSLEIKPATFFQRQIWLCNHPDLVVSTSFRLCWIGLLLTVEAIFDRVLALL</sequence>
<dbReference type="AlphaFoldDB" id="A0A240EGU8"/>
<name>A0A240EGU8_9VIBR</name>
<reference evidence="2" key="1">
    <citation type="submission" date="2016-06" db="EMBL/GenBank/DDBJ databases">
        <authorList>
            <person name="Rodrigo-Torres L."/>
            <person name="Arahal R.D."/>
            <person name="Lucena T."/>
        </authorList>
    </citation>
    <scope>NUCLEOTIDE SEQUENCE [LARGE SCALE GENOMIC DNA]</scope>
    <source>
        <strain evidence="2">CECT8203</strain>
    </source>
</reference>
<evidence type="ECO:0000313" key="2">
    <source>
        <dbReference type="Proteomes" id="UP000219336"/>
    </source>
</evidence>
<gene>
    <name evidence="1" type="ORF">VTH8203_01522</name>
</gene>
<organism evidence="1 2">
    <name type="scientific">Vibrio thalassae</name>
    <dbReference type="NCBI Taxonomy" id="1243014"/>
    <lineage>
        <taxon>Bacteria</taxon>
        <taxon>Pseudomonadati</taxon>
        <taxon>Pseudomonadota</taxon>
        <taxon>Gammaproteobacteria</taxon>
        <taxon>Vibrionales</taxon>
        <taxon>Vibrionaceae</taxon>
        <taxon>Vibrio</taxon>
    </lineage>
</organism>
<dbReference type="OrthoDB" id="6198436at2"/>
<proteinExistence type="predicted"/>
<dbReference type="Proteomes" id="UP000219336">
    <property type="component" value="Unassembled WGS sequence"/>
</dbReference>
<keyword evidence="2" id="KW-1185">Reference proteome</keyword>
<dbReference type="EMBL" id="OANU01000015">
    <property type="protein sequence ID" value="SNX47907.1"/>
    <property type="molecule type" value="Genomic_DNA"/>
</dbReference>